<dbReference type="InterPro" id="IPR013737">
    <property type="entry name" value="Bac_rhamnosid_N"/>
</dbReference>
<dbReference type="InterPro" id="IPR012341">
    <property type="entry name" value="6hp_glycosidase-like_sf"/>
</dbReference>
<keyword evidence="9" id="KW-1185">Reference proteome</keyword>
<evidence type="ECO:0000256" key="1">
    <source>
        <dbReference type="ARBA" id="ARBA00001445"/>
    </source>
</evidence>
<evidence type="ECO:0000256" key="3">
    <source>
        <dbReference type="ARBA" id="ARBA00022801"/>
    </source>
</evidence>
<dbReference type="SUPFAM" id="SSF48208">
    <property type="entry name" value="Six-hairpin glycosidases"/>
    <property type="match status" value="1"/>
</dbReference>
<name>A0AA39WNZ1_9PEZI</name>
<dbReference type="Gene3D" id="1.50.10.10">
    <property type="match status" value="1"/>
</dbReference>
<comment type="caution">
    <text evidence="8">The sequence shown here is derived from an EMBL/GenBank/DDBJ whole genome shotgun (WGS) entry which is preliminary data.</text>
</comment>
<dbReference type="Pfam" id="PF08531">
    <property type="entry name" value="Bac_rhamnosid_N"/>
    <property type="match status" value="1"/>
</dbReference>
<dbReference type="GO" id="GO:0006511">
    <property type="term" value="P:ubiquitin-dependent protein catabolic process"/>
    <property type="evidence" value="ECO:0007669"/>
    <property type="project" value="InterPro"/>
</dbReference>
<accession>A0AA39WNZ1</accession>
<dbReference type="Gene3D" id="2.60.40.10">
    <property type="entry name" value="Immunoglobulins"/>
    <property type="match status" value="1"/>
</dbReference>
<keyword evidence="8" id="KW-0418">Kinase</keyword>
<dbReference type="GO" id="GO:0016301">
    <property type="term" value="F:kinase activity"/>
    <property type="evidence" value="ECO:0007669"/>
    <property type="project" value="UniProtKB-KW"/>
</dbReference>
<dbReference type="Pfam" id="PF17389">
    <property type="entry name" value="Bac_rhamnosid6H"/>
    <property type="match status" value="1"/>
</dbReference>
<comment type="catalytic activity">
    <reaction evidence="1">
        <text>Hydrolysis of terminal non-reducing alpha-L-rhamnose residues in alpha-L-rhamnosides.</text>
        <dbReference type="EC" id="3.2.1.40"/>
    </reaction>
</comment>
<feature type="domain" description="Alpha-L-rhamnosidase six-hairpin glycosidase" evidence="6">
    <location>
        <begin position="806"/>
        <end position="1162"/>
    </location>
</feature>
<feature type="domain" description="Alpha-L-rhamnosidase concanavalin-like" evidence="4">
    <location>
        <begin position="702"/>
        <end position="801"/>
    </location>
</feature>
<evidence type="ECO:0000259" key="7">
    <source>
        <dbReference type="Pfam" id="PF17390"/>
    </source>
</evidence>
<dbReference type="InterPro" id="IPR011333">
    <property type="entry name" value="SKP1/BTB/POZ_sf"/>
</dbReference>
<evidence type="ECO:0000313" key="8">
    <source>
        <dbReference type="EMBL" id="KAK0618735.1"/>
    </source>
</evidence>
<dbReference type="Pfam" id="PF05592">
    <property type="entry name" value="Bac_rhamnosid"/>
    <property type="match status" value="1"/>
</dbReference>
<dbReference type="Proteomes" id="UP001175001">
    <property type="component" value="Unassembled WGS sequence"/>
</dbReference>
<feature type="domain" description="Alpha-L-rhamnosidase C-terminal" evidence="7">
    <location>
        <begin position="1165"/>
        <end position="1238"/>
    </location>
</feature>
<dbReference type="InterPro" id="IPR036296">
    <property type="entry name" value="SKP1-like_dim_sf"/>
</dbReference>
<dbReference type="EMBL" id="JAUJDW010000175">
    <property type="protein sequence ID" value="KAK0618735.1"/>
    <property type="molecule type" value="Genomic_DNA"/>
</dbReference>
<dbReference type="InterPro" id="IPR013783">
    <property type="entry name" value="Ig-like_fold"/>
</dbReference>
<sequence length="1264" mass="140315">MNWSNPVMEWTDNFSSVNWDTLLKIVGGANYRDISSALRAGHATVAQRITGKTPRQICATFEFAKDLLSNLDASVPQSEVDWWTSHLSSPPGTYWPTPSPTDVYRIRHLLQYVPLGSGHTVPAEIAHQIVSLACTPRLVERRRQEKEHLESSDLNILASSSGGAEGDIHEVLAMHLCTQSTPYPSSEAEIPRVVPVRATVTVLVRNDTWDDTSECHPWVEVGILRPLVPGLEEKSEALEDVVGGRWMDQRDAKTALMERGWELVESGDGWLSWEICEIGDVWGKDYSEYKVDMEQQYGREFLELMESGCCVVLWSFIAGKQNWGEEPHADGISRATVEIEFKRHIAAYLPTTPSQPSHVSIMAVQLLDLSFEHHPDGFGIESRAPRLSWRFGQDQSALAKGWHQTEYEVEIFRGSDSHATESYRVEAESSVLNPWPSRPLGSRERAAVRVRVFGASNVDGNPSEPAATAWTDWHVAETGLLERSDWTANFITTLIPQPKDKPRRPILFRKPFNLASVPAGQRRARLYITSLGVYEAHINGRRVGDLQMTPGWTSYNHRLPYQVYDVSSLLQEGENVLAAEVAEGWYAGRLVWGEGFRNCYGDTLGLLAQLEIQEDGQVVQTVVSDGSWRARESALITSEIYDGEVYDAREDEPGWSSPGFHLSSPWNLAQLLPFPSTTLFLPDAPPVRVTQVLTPRTITTSATGTTLLDFGQNLVGKIHIQSLTKPANHVLTIRHAEILQHNALYTRPLRAAAATDTITFSSAPLTNWSPRFTFHGFRYVELSGLDPSTTTSSNITARVLHTALPRTGHFRCSSAPVNQLHTNAVWSFRGNSLSIPTDCPQRDERLGWTGDIQVFAPSAAFLFRCTAFLAGWLRDLAFDQADAGGGGVVPMVVPDVLKDRTSWKVVPQAVWDDVAVLLPWEVWRGSGDAGVLAAQWESMVGHVEHAVRRGRDGLWEEGLWQLGDWLDPNAPPGEPGAGRTDGGLVADAYLVHVTGVMARVAGVLGKEGEERRYRGEWERLRGVFREKYVAPSGLVVGDSQTSLALAIAFDLFDGSERSEVQRKKAGERLVRLVKQAKYRVSTGFAGTPLVLHALSRTGHVQEAYRMLLEDGCPSWLYPVSMGATTVWERWDSLLPDGTVNPGEMTSFNHYALGSVVDWLHGVVAGLTPVEPGWKRFRVRPLPGGTITWAEARFESPYGLTVVKWLLEEEGTKFRMGLQVPPNTEALVIMPGEAEEEGVWVGSGVHQMVMAYEAPGEWPPKDLYA</sequence>
<dbReference type="Pfam" id="PF17390">
    <property type="entry name" value="Bac_rhamnosid_C"/>
    <property type="match status" value="1"/>
</dbReference>
<dbReference type="Gene3D" id="3.30.710.10">
    <property type="entry name" value="Potassium Channel Kv1.1, Chain A"/>
    <property type="match status" value="1"/>
</dbReference>
<organism evidence="8 9">
    <name type="scientific">Lasiodiplodia hormozganensis</name>
    <dbReference type="NCBI Taxonomy" id="869390"/>
    <lineage>
        <taxon>Eukaryota</taxon>
        <taxon>Fungi</taxon>
        <taxon>Dikarya</taxon>
        <taxon>Ascomycota</taxon>
        <taxon>Pezizomycotina</taxon>
        <taxon>Dothideomycetes</taxon>
        <taxon>Dothideomycetes incertae sedis</taxon>
        <taxon>Botryosphaeriales</taxon>
        <taxon>Botryosphaeriaceae</taxon>
        <taxon>Lasiodiplodia</taxon>
    </lineage>
</organism>
<dbReference type="InterPro" id="IPR035396">
    <property type="entry name" value="Bac_rhamnosid6H"/>
</dbReference>
<evidence type="ECO:0000313" key="9">
    <source>
        <dbReference type="Proteomes" id="UP001175001"/>
    </source>
</evidence>
<dbReference type="Gene3D" id="2.60.120.260">
    <property type="entry name" value="Galactose-binding domain-like"/>
    <property type="match status" value="2"/>
</dbReference>
<dbReference type="PANTHER" id="PTHR33307">
    <property type="entry name" value="ALPHA-RHAMNOSIDASE (EUROFUNG)"/>
    <property type="match status" value="1"/>
</dbReference>
<dbReference type="SUPFAM" id="SSF49785">
    <property type="entry name" value="Galactose-binding domain-like"/>
    <property type="match status" value="1"/>
</dbReference>
<dbReference type="AlphaFoldDB" id="A0AA39WNZ1"/>
<dbReference type="EC" id="3.2.1.40" evidence="2"/>
<evidence type="ECO:0000259" key="6">
    <source>
        <dbReference type="Pfam" id="PF17389"/>
    </source>
</evidence>
<reference evidence="8" key="1">
    <citation type="submission" date="2023-06" db="EMBL/GenBank/DDBJ databases">
        <title>Multi-omics analyses reveal the molecular pathogenesis toolkit of Lasiodiplodia hormozganensis, a cross-kingdom pathogen.</title>
        <authorList>
            <person name="Felix C."/>
            <person name="Meneses R."/>
            <person name="Goncalves M.F.M."/>
            <person name="Tilleman L."/>
            <person name="Duarte A.S."/>
            <person name="Jorrin-Novo J.V."/>
            <person name="Van De Peer Y."/>
            <person name="Deforce D."/>
            <person name="Van Nieuwerburgh F."/>
            <person name="Esteves A.C."/>
            <person name="Alves A."/>
        </authorList>
    </citation>
    <scope>NUCLEOTIDE SEQUENCE</scope>
    <source>
        <strain evidence="8">CBS 339.90</strain>
    </source>
</reference>
<dbReference type="SUPFAM" id="SSF81382">
    <property type="entry name" value="Skp1 dimerisation domain-like"/>
    <property type="match status" value="1"/>
</dbReference>
<feature type="domain" description="Bacterial alpha-L-rhamnosidase N-terminal" evidence="5">
    <location>
        <begin position="522"/>
        <end position="691"/>
    </location>
</feature>
<protein>
    <recommendedName>
        <fullName evidence="2">alpha-L-rhamnosidase</fullName>
        <ecNumber evidence="2">3.2.1.40</ecNumber>
    </recommendedName>
</protein>
<proteinExistence type="predicted"/>
<keyword evidence="8" id="KW-0808">Transferase</keyword>
<evidence type="ECO:0000259" key="5">
    <source>
        <dbReference type="Pfam" id="PF08531"/>
    </source>
</evidence>
<dbReference type="InterPro" id="IPR008979">
    <property type="entry name" value="Galactose-bd-like_sf"/>
</dbReference>
<evidence type="ECO:0000259" key="4">
    <source>
        <dbReference type="Pfam" id="PF05592"/>
    </source>
</evidence>
<keyword evidence="3" id="KW-0378">Hydrolase</keyword>
<dbReference type="Gene3D" id="2.60.420.10">
    <property type="entry name" value="Maltose phosphorylase, domain 3"/>
    <property type="match status" value="1"/>
</dbReference>
<dbReference type="InterPro" id="IPR008902">
    <property type="entry name" value="Rhamnosid_concanavalin"/>
</dbReference>
<dbReference type="InterPro" id="IPR035398">
    <property type="entry name" value="Bac_rhamnosid_C"/>
</dbReference>
<dbReference type="PANTHER" id="PTHR33307:SF6">
    <property type="entry name" value="ALPHA-RHAMNOSIDASE (EUROFUNG)-RELATED"/>
    <property type="match status" value="1"/>
</dbReference>
<dbReference type="InterPro" id="IPR016007">
    <property type="entry name" value="Alpha_rhamnosid"/>
</dbReference>
<dbReference type="Pfam" id="PF25788">
    <property type="entry name" value="Ig_Rha78A_N"/>
    <property type="match status" value="1"/>
</dbReference>
<dbReference type="GO" id="GO:0005975">
    <property type="term" value="P:carbohydrate metabolic process"/>
    <property type="evidence" value="ECO:0007669"/>
    <property type="project" value="InterPro"/>
</dbReference>
<evidence type="ECO:0000256" key="2">
    <source>
        <dbReference type="ARBA" id="ARBA00012652"/>
    </source>
</evidence>
<gene>
    <name evidence="8" type="primary">SKP1</name>
    <name evidence="8" type="ORF">DIS24_g11577</name>
</gene>
<dbReference type="InterPro" id="IPR008928">
    <property type="entry name" value="6-hairpin_glycosidase_sf"/>
</dbReference>
<dbReference type="GO" id="GO:0030596">
    <property type="term" value="F:alpha-L-rhamnosidase activity"/>
    <property type="evidence" value="ECO:0007669"/>
    <property type="project" value="UniProtKB-EC"/>
</dbReference>